<dbReference type="EMBL" id="PHUJ01000001">
    <property type="protein sequence ID" value="PKB41402.1"/>
    <property type="molecule type" value="Genomic_DNA"/>
</dbReference>
<dbReference type="Proteomes" id="UP000232453">
    <property type="component" value="Unassembled WGS sequence"/>
</dbReference>
<sequence length="241" mass="26898">MPARRRSRSCGLSCQTQTMGPAPPHDRGHPPIDFPFFGGFPWTGPTWVEFYEGALGYPMTTLWLGHRVENGRAHISVGTNTYRPGGIELGEELAFGSLFTLSERMRPDRTAVELPEGFNKAQVDHVYESSQRWREWPTIPCEVDGREKVLSHRRYAWGWAGFICDVGVAGVKLVAVDVEPDTIALRTVRTPQTYGFDPSQRLSVSDLHEQADLAGDARLPLPWADTVHPDQQALIDHHGLG</sequence>
<feature type="compositionally biased region" description="Polar residues" evidence="1">
    <location>
        <begin position="10"/>
        <end position="19"/>
    </location>
</feature>
<proteinExistence type="predicted"/>
<dbReference type="RefSeq" id="WP_167409926.1">
    <property type="nucleotide sequence ID" value="NZ_PHUJ01000001.1"/>
</dbReference>
<organism evidence="2 3">
    <name type="scientific">Pseudonocardia alni</name>
    <name type="common">Amycolata alni</name>
    <dbReference type="NCBI Taxonomy" id="33907"/>
    <lineage>
        <taxon>Bacteria</taxon>
        <taxon>Bacillati</taxon>
        <taxon>Actinomycetota</taxon>
        <taxon>Actinomycetes</taxon>
        <taxon>Pseudonocardiales</taxon>
        <taxon>Pseudonocardiaceae</taxon>
        <taxon>Pseudonocardia</taxon>
    </lineage>
</organism>
<gene>
    <name evidence="2" type="ORF">ATL51_0068</name>
</gene>
<name>A0AA44ZSI4_PSEA5</name>
<evidence type="ECO:0000256" key="1">
    <source>
        <dbReference type="SAM" id="MobiDB-lite"/>
    </source>
</evidence>
<accession>A0AA44ZSI4</accession>
<evidence type="ECO:0000313" key="2">
    <source>
        <dbReference type="EMBL" id="PKB41402.1"/>
    </source>
</evidence>
<comment type="caution">
    <text evidence="2">The sequence shown here is derived from an EMBL/GenBank/DDBJ whole genome shotgun (WGS) entry which is preliminary data.</text>
</comment>
<evidence type="ECO:0000313" key="3">
    <source>
        <dbReference type="Proteomes" id="UP000232453"/>
    </source>
</evidence>
<reference evidence="2 3" key="1">
    <citation type="submission" date="2017-11" db="EMBL/GenBank/DDBJ databases">
        <title>Sequencing the genomes of 1000 actinobacteria strains.</title>
        <authorList>
            <person name="Klenk H.-P."/>
        </authorList>
    </citation>
    <scope>NUCLEOTIDE SEQUENCE [LARGE SCALE GENOMIC DNA]</scope>
    <source>
        <strain evidence="2 3">DSM 44104</strain>
    </source>
</reference>
<dbReference type="AlphaFoldDB" id="A0AA44ZSI4"/>
<feature type="region of interest" description="Disordered" evidence="1">
    <location>
        <begin position="1"/>
        <end position="30"/>
    </location>
</feature>
<protein>
    <submittedName>
        <fullName evidence="2">Uncharacterized protein</fullName>
    </submittedName>
</protein>